<evidence type="ECO:0000313" key="2">
    <source>
        <dbReference type="Proteomes" id="UP000886998"/>
    </source>
</evidence>
<gene>
    <name evidence="1" type="ORF">TNIN_458281</name>
</gene>
<accession>A0A8X6Y6I9</accession>
<comment type="caution">
    <text evidence="1">The sequence shown here is derived from an EMBL/GenBank/DDBJ whole genome shotgun (WGS) entry which is preliminary data.</text>
</comment>
<evidence type="ECO:0000313" key="1">
    <source>
        <dbReference type="EMBL" id="GFY63869.1"/>
    </source>
</evidence>
<name>A0A8X6Y6I9_9ARAC</name>
<sequence>MQLTTELSSSSMMAHHSFSYNTAEALASADVFPFCHWSILGNIGSDHLPIKIELKTLRKSILTREMFWNFGKADGPAFAELTEKDFTALPLCHQLNVNWLNFKEIVIRNAKKKPSLEGISSVLKLPTCTMTLVSEL</sequence>
<protein>
    <submittedName>
        <fullName evidence="1">Uncharacterized protein</fullName>
    </submittedName>
</protein>
<reference evidence="1" key="1">
    <citation type="submission" date="2020-08" db="EMBL/GenBank/DDBJ databases">
        <title>Multicomponent nature underlies the extraordinary mechanical properties of spider dragline silk.</title>
        <authorList>
            <person name="Kono N."/>
            <person name="Nakamura H."/>
            <person name="Mori M."/>
            <person name="Yoshida Y."/>
            <person name="Ohtoshi R."/>
            <person name="Malay A.D."/>
            <person name="Moran D.A.P."/>
            <person name="Tomita M."/>
            <person name="Numata K."/>
            <person name="Arakawa K."/>
        </authorList>
    </citation>
    <scope>NUCLEOTIDE SEQUENCE</scope>
</reference>
<dbReference type="Proteomes" id="UP000886998">
    <property type="component" value="Unassembled WGS sequence"/>
</dbReference>
<dbReference type="EMBL" id="BMAV01014962">
    <property type="protein sequence ID" value="GFY63869.1"/>
    <property type="molecule type" value="Genomic_DNA"/>
</dbReference>
<organism evidence="1 2">
    <name type="scientific">Trichonephila inaurata madagascariensis</name>
    <dbReference type="NCBI Taxonomy" id="2747483"/>
    <lineage>
        <taxon>Eukaryota</taxon>
        <taxon>Metazoa</taxon>
        <taxon>Ecdysozoa</taxon>
        <taxon>Arthropoda</taxon>
        <taxon>Chelicerata</taxon>
        <taxon>Arachnida</taxon>
        <taxon>Araneae</taxon>
        <taxon>Araneomorphae</taxon>
        <taxon>Entelegynae</taxon>
        <taxon>Araneoidea</taxon>
        <taxon>Nephilidae</taxon>
        <taxon>Trichonephila</taxon>
        <taxon>Trichonephila inaurata</taxon>
    </lineage>
</organism>
<dbReference type="OrthoDB" id="421040at2759"/>
<dbReference type="AlphaFoldDB" id="A0A8X6Y6I9"/>
<proteinExistence type="predicted"/>
<keyword evidence="2" id="KW-1185">Reference proteome</keyword>